<gene>
    <name evidence="1" type="ORF">METZ01_LOCUS237747</name>
</gene>
<name>A0A382HDQ9_9ZZZZ</name>
<sequence>MRTNIEKSMILQLATHKDITISNEDLETLSIQINTASEDLLKLDDMISIQTSPSYSFNVNGSY</sequence>
<evidence type="ECO:0000313" key="1">
    <source>
        <dbReference type="EMBL" id="SVB84893.1"/>
    </source>
</evidence>
<protein>
    <submittedName>
        <fullName evidence="1">Uncharacterized protein</fullName>
    </submittedName>
</protein>
<dbReference type="AlphaFoldDB" id="A0A382HDQ9"/>
<proteinExistence type="predicted"/>
<dbReference type="EMBL" id="UINC01060414">
    <property type="protein sequence ID" value="SVB84893.1"/>
    <property type="molecule type" value="Genomic_DNA"/>
</dbReference>
<reference evidence="1" key="1">
    <citation type="submission" date="2018-05" db="EMBL/GenBank/DDBJ databases">
        <authorList>
            <person name="Lanie J.A."/>
            <person name="Ng W.-L."/>
            <person name="Kazmierczak K.M."/>
            <person name="Andrzejewski T.M."/>
            <person name="Davidsen T.M."/>
            <person name="Wayne K.J."/>
            <person name="Tettelin H."/>
            <person name="Glass J.I."/>
            <person name="Rusch D."/>
            <person name="Podicherti R."/>
            <person name="Tsui H.-C.T."/>
            <person name="Winkler M.E."/>
        </authorList>
    </citation>
    <scope>NUCLEOTIDE SEQUENCE</scope>
</reference>
<organism evidence="1">
    <name type="scientific">marine metagenome</name>
    <dbReference type="NCBI Taxonomy" id="408172"/>
    <lineage>
        <taxon>unclassified sequences</taxon>
        <taxon>metagenomes</taxon>
        <taxon>ecological metagenomes</taxon>
    </lineage>
</organism>
<accession>A0A382HDQ9</accession>